<dbReference type="AlphaFoldDB" id="A0AAD3RVU5"/>
<dbReference type="Proteomes" id="UP001279734">
    <property type="component" value="Unassembled WGS sequence"/>
</dbReference>
<evidence type="ECO:0000313" key="2">
    <source>
        <dbReference type="EMBL" id="GMG99236.1"/>
    </source>
</evidence>
<comment type="caution">
    <text evidence="2">The sequence shown here is derived from an EMBL/GenBank/DDBJ whole genome shotgun (WGS) entry which is preliminary data.</text>
</comment>
<gene>
    <name evidence="2" type="ORF">Nepgr_001076</name>
</gene>
<protein>
    <submittedName>
        <fullName evidence="2">Uncharacterized protein</fullName>
    </submittedName>
</protein>
<name>A0AAD3RVU5_NEPGR</name>
<organism evidence="2 3">
    <name type="scientific">Nepenthes gracilis</name>
    <name type="common">Slender pitcher plant</name>
    <dbReference type="NCBI Taxonomy" id="150966"/>
    <lineage>
        <taxon>Eukaryota</taxon>
        <taxon>Viridiplantae</taxon>
        <taxon>Streptophyta</taxon>
        <taxon>Embryophyta</taxon>
        <taxon>Tracheophyta</taxon>
        <taxon>Spermatophyta</taxon>
        <taxon>Magnoliopsida</taxon>
        <taxon>eudicotyledons</taxon>
        <taxon>Gunneridae</taxon>
        <taxon>Pentapetalae</taxon>
        <taxon>Caryophyllales</taxon>
        <taxon>Nepenthaceae</taxon>
        <taxon>Nepenthes</taxon>
    </lineage>
</organism>
<dbReference type="EMBL" id="BSYO01000001">
    <property type="protein sequence ID" value="GMG99236.1"/>
    <property type="molecule type" value="Genomic_DNA"/>
</dbReference>
<proteinExistence type="predicted"/>
<reference evidence="2" key="1">
    <citation type="submission" date="2023-05" db="EMBL/GenBank/DDBJ databases">
        <title>Nepenthes gracilis genome sequencing.</title>
        <authorList>
            <person name="Fukushima K."/>
        </authorList>
    </citation>
    <scope>NUCLEOTIDE SEQUENCE</scope>
    <source>
        <strain evidence="2">SING2019-196</strain>
    </source>
</reference>
<keyword evidence="3" id="KW-1185">Reference proteome</keyword>
<evidence type="ECO:0000256" key="1">
    <source>
        <dbReference type="SAM" id="MobiDB-lite"/>
    </source>
</evidence>
<evidence type="ECO:0000313" key="3">
    <source>
        <dbReference type="Proteomes" id="UP001279734"/>
    </source>
</evidence>
<accession>A0AAD3RVU5</accession>
<feature type="region of interest" description="Disordered" evidence="1">
    <location>
        <begin position="1"/>
        <end position="41"/>
    </location>
</feature>
<sequence>MSRSRQFQRITNFTGQLTKSQNDSATVPSSGPSNTGASQQCHINGNHLHRAETINNTAQLHIGINCSSNTIILQPNDEAEKSIVRDRDVLSNPMHASALVEVVHEIRSSSAALFVNGAGFCDLTPNSITKLLCKYSQDAYWAPAVELQCYKNDGLDYVSQGVSLDGIRVGWEPDETLPQKLNDEVSIGPVVPTMVEEVPEDFPNPILVALWMVLEANAIQAYLASLTPEELKTVSTHPFELTGSWQKAKSRRHRKATSKKSKGSMDINACRSIGRVGEPLRIRGCQIYPIAFVSFGMHFCAGMEPLISECTMSGMELLCIPATMILCRMTPVAELVHCAEMEESSKRTTMFRMEQICRVAYSGYLSIWISQNG</sequence>